<feature type="region of interest" description="Disordered" evidence="2">
    <location>
        <begin position="1"/>
        <end position="60"/>
    </location>
</feature>
<dbReference type="InterPro" id="IPR033561">
    <property type="entry name" value="FBF1"/>
</dbReference>
<feature type="compositionally biased region" description="Low complexity" evidence="2">
    <location>
        <begin position="255"/>
        <end position="265"/>
    </location>
</feature>
<evidence type="ECO:0000259" key="3">
    <source>
        <dbReference type="Pfam" id="PF21007"/>
    </source>
</evidence>
<feature type="coiled-coil region" evidence="1">
    <location>
        <begin position="610"/>
        <end position="637"/>
    </location>
</feature>
<dbReference type="EMBL" id="OW240917">
    <property type="protein sequence ID" value="CAH2302140.1"/>
    <property type="molecule type" value="Genomic_DNA"/>
</dbReference>
<dbReference type="Pfam" id="PF21007">
    <property type="entry name" value="FBF1"/>
    <property type="match status" value="1"/>
</dbReference>
<dbReference type="GO" id="GO:0036064">
    <property type="term" value="C:ciliary basal body"/>
    <property type="evidence" value="ECO:0007669"/>
    <property type="project" value="TreeGrafter"/>
</dbReference>
<feature type="coiled-coil region" evidence="1">
    <location>
        <begin position="790"/>
        <end position="881"/>
    </location>
</feature>
<feature type="compositionally biased region" description="Polar residues" evidence="2">
    <location>
        <begin position="502"/>
        <end position="527"/>
    </location>
</feature>
<evidence type="ECO:0000256" key="1">
    <source>
        <dbReference type="SAM" id="Coils"/>
    </source>
</evidence>
<keyword evidence="1" id="KW-0175">Coiled coil</keyword>
<dbReference type="InterPro" id="IPR049390">
    <property type="entry name" value="FBF1_C"/>
</dbReference>
<gene>
    <name evidence="4" type="ORF">PECUL_23A034973</name>
</gene>
<protein>
    <recommendedName>
        <fullName evidence="3">Fas-binding factor 1 C-terminal domain-containing protein</fullName>
    </recommendedName>
</protein>
<accession>A0AAD1SIE5</accession>
<organism evidence="4 5">
    <name type="scientific">Pelobates cultripes</name>
    <name type="common">Western spadefoot toad</name>
    <dbReference type="NCBI Taxonomy" id="61616"/>
    <lineage>
        <taxon>Eukaryota</taxon>
        <taxon>Metazoa</taxon>
        <taxon>Chordata</taxon>
        <taxon>Craniata</taxon>
        <taxon>Vertebrata</taxon>
        <taxon>Euteleostomi</taxon>
        <taxon>Amphibia</taxon>
        <taxon>Batrachia</taxon>
        <taxon>Anura</taxon>
        <taxon>Pelobatoidea</taxon>
        <taxon>Pelobatidae</taxon>
        <taxon>Pelobates</taxon>
    </lineage>
</organism>
<dbReference type="GO" id="GO:0097539">
    <property type="term" value="C:ciliary transition fiber"/>
    <property type="evidence" value="ECO:0007669"/>
    <property type="project" value="InterPro"/>
</dbReference>
<dbReference type="GO" id="GO:0090162">
    <property type="term" value="P:establishment of epithelial cell polarity"/>
    <property type="evidence" value="ECO:0007669"/>
    <property type="project" value="InterPro"/>
</dbReference>
<feature type="compositionally biased region" description="Acidic residues" evidence="2">
    <location>
        <begin position="12"/>
        <end position="26"/>
    </location>
</feature>
<feature type="domain" description="Fas-binding factor 1 C-terminal" evidence="3">
    <location>
        <begin position="620"/>
        <end position="1142"/>
    </location>
</feature>
<feature type="compositionally biased region" description="Basic and acidic residues" evidence="2">
    <location>
        <begin position="121"/>
        <end position="130"/>
    </location>
</feature>
<sequence length="1151" mass="130351">MAARRKKGLQDSIDDVLGDLLGDDDFSSPKPQKVSLHKSAPVIRPRSNMLSNPSKKSPLDENYFSQLAKEAEEESDISEADAQALLESMKDLDDMDAEIFGTKKPKSAPAKNVGMGQGTDIELRKEDKAMVPRRGHSAPESEKKASPAPVAQPRSYKKFSFDDVDDPLAGLLSDEDNGFAKKTKTSGHSGPEIEKKPSSAPAAPSHSEKRLSFDDLDDPLAGLLSDEDNGNAKMTKTTGYVPTHESVPLKNAGTPLSSPVRPSPGSRRKEVLTFDDDTDDIMDALGFGDSPQTPQKKESSTTRPARSKLDELMGLGTAAKLLERPPTGERKEFKLDPKYQKQPEKEDILADEDIAFGSYQPTIITSPEGRMSRRSSVRFSAESNENVKANVKSQPSTPKARSPSRGDRSGADWLGLRDDDILDAAPSLPMREPLSRSSAVTPTSTSRPQSGAENGPAAKPRESKPEAASKYQEKEKDEWLTSALARKKSQKQEKEEEKPQAHNVTAEITGNSGQAMSLTTSQKSIQPRATKDRASPVSEVSGFPLPWEGQQNVGVSTVVFSSKQEDVHQKAPSVPSEPLTAKKEELTTKRFTERRVREVDQEPMESKSHILDLEAQVRKLQLENEQQNLMLETLQQRHREDLDLIENAHRNRLKLLEDSARQREERLFQENKQLSTQYLSQCQAAEHEKTELLAKYQKRLTEFQQEKELEVERIRELQRASVKEMCIDYEEQLHRIKRLKDQEIDAVTSASSQTRSLNGVIEQMESYFHKLSELSEKVEYTQVTKSEIGVRQREGQLKVLQERLSRQQKDMEEERNNLRMIITNMETRLSEQSRLLEQERWKASAEQAKVESLQRSLEEQRRVLTQQLSLEREEIDRAKSALLEEQQSVMMRCAEERRKLAAEWSEFHTQHKLSKERAEKDVNRALMLETQREGTIISLAKEQAELKVQATELRNREEQLTLAKEAVEKERQELRLEKERLNALALRVQHRAEEIDHMSKLASQRYEDGEKALEEAKKVESEHHVRLKTIQQKLNWLRQEEERIHQQRLNLTSQRRQLDKLHQGLPTSSALFPAVLQEPHLISQLPGLQSVNAATSVPGKPEGNRTLQTSEFQAKLALLKLAALQDKNFLEDEQIFLETLKKSSNSWSQVA</sequence>
<evidence type="ECO:0000313" key="5">
    <source>
        <dbReference type="Proteomes" id="UP001295444"/>
    </source>
</evidence>
<feature type="coiled-coil region" evidence="1">
    <location>
        <begin position="686"/>
        <end position="720"/>
    </location>
</feature>
<dbReference type="GO" id="GO:0005814">
    <property type="term" value="C:centriole"/>
    <property type="evidence" value="ECO:0007669"/>
    <property type="project" value="TreeGrafter"/>
</dbReference>
<dbReference type="PANTHER" id="PTHR33689">
    <property type="entry name" value="FAS-BINDING FACTOR 1"/>
    <property type="match status" value="1"/>
</dbReference>
<keyword evidence="5" id="KW-1185">Reference proteome</keyword>
<dbReference type="GO" id="GO:0060271">
    <property type="term" value="P:cilium assembly"/>
    <property type="evidence" value="ECO:0007669"/>
    <property type="project" value="InterPro"/>
</dbReference>
<dbReference type="PANTHER" id="PTHR33689:SF1">
    <property type="entry name" value="FAS-BINDING FACTOR 1"/>
    <property type="match status" value="1"/>
</dbReference>
<dbReference type="Proteomes" id="UP001295444">
    <property type="component" value="Chromosome 06"/>
</dbReference>
<feature type="coiled-coil region" evidence="1">
    <location>
        <begin position="936"/>
        <end position="991"/>
    </location>
</feature>
<reference evidence="4" key="1">
    <citation type="submission" date="2022-03" db="EMBL/GenBank/DDBJ databases">
        <authorList>
            <person name="Alioto T."/>
            <person name="Alioto T."/>
            <person name="Gomez Garrido J."/>
        </authorList>
    </citation>
    <scope>NUCLEOTIDE SEQUENCE</scope>
</reference>
<evidence type="ECO:0000313" key="4">
    <source>
        <dbReference type="EMBL" id="CAH2302140.1"/>
    </source>
</evidence>
<feature type="region of interest" description="Disordered" evidence="2">
    <location>
        <begin position="101"/>
        <end position="548"/>
    </location>
</feature>
<feature type="compositionally biased region" description="Acidic residues" evidence="2">
    <location>
        <begin position="273"/>
        <end position="282"/>
    </location>
</feature>
<evidence type="ECO:0000256" key="2">
    <source>
        <dbReference type="SAM" id="MobiDB-lite"/>
    </source>
</evidence>
<feature type="compositionally biased region" description="Polar residues" evidence="2">
    <location>
        <begin position="377"/>
        <end position="399"/>
    </location>
</feature>
<feature type="compositionally biased region" description="Basic and acidic residues" evidence="2">
    <location>
        <begin position="321"/>
        <end position="348"/>
    </location>
</feature>
<feature type="compositionally biased region" description="Basic and acidic residues" evidence="2">
    <location>
        <begin position="459"/>
        <end position="479"/>
    </location>
</feature>
<feature type="compositionally biased region" description="Basic and acidic residues" evidence="2">
    <location>
        <begin position="490"/>
        <end position="500"/>
    </location>
</feature>
<proteinExistence type="predicted"/>
<feature type="compositionally biased region" description="Basic and acidic residues" evidence="2">
    <location>
        <begin position="404"/>
        <end position="419"/>
    </location>
</feature>
<name>A0AAD1SIE5_PELCU</name>
<dbReference type="AlphaFoldDB" id="A0AAD1SIE5"/>
<feature type="compositionally biased region" description="Polar residues" evidence="2">
    <location>
        <begin position="435"/>
        <end position="452"/>
    </location>
</feature>